<proteinExistence type="predicted"/>
<dbReference type="PANTHER" id="PTHR32133">
    <property type="entry name" value="OS07G0120400 PROTEIN"/>
    <property type="match status" value="1"/>
</dbReference>
<evidence type="ECO:0000313" key="3">
    <source>
        <dbReference type="Proteomes" id="UP001497457"/>
    </source>
</evidence>
<dbReference type="SUPFAM" id="SSF81383">
    <property type="entry name" value="F-box domain"/>
    <property type="match status" value="1"/>
</dbReference>
<organism evidence="2 3">
    <name type="scientific">Urochloa decumbens</name>
    <dbReference type="NCBI Taxonomy" id="240449"/>
    <lineage>
        <taxon>Eukaryota</taxon>
        <taxon>Viridiplantae</taxon>
        <taxon>Streptophyta</taxon>
        <taxon>Embryophyta</taxon>
        <taxon>Tracheophyta</taxon>
        <taxon>Spermatophyta</taxon>
        <taxon>Magnoliopsida</taxon>
        <taxon>Liliopsida</taxon>
        <taxon>Poales</taxon>
        <taxon>Poaceae</taxon>
        <taxon>PACMAD clade</taxon>
        <taxon>Panicoideae</taxon>
        <taxon>Panicodae</taxon>
        <taxon>Paniceae</taxon>
        <taxon>Melinidinae</taxon>
        <taxon>Urochloa</taxon>
    </lineage>
</organism>
<dbReference type="InterPro" id="IPR036047">
    <property type="entry name" value="F-box-like_dom_sf"/>
</dbReference>
<evidence type="ECO:0000259" key="1">
    <source>
        <dbReference type="Pfam" id="PF00646"/>
    </source>
</evidence>
<reference evidence="2" key="1">
    <citation type="submission" date="2024-10" db="EMBL/GenBank/DDBJ databases">
        <authorList>
            <person name="Ryan C."/>
        </authorList>
    </citation>
    <scope>NUCLEOTIDE SEQUENCE [LARGE SCALE GENOMIC DNA]</scope>
</reference>
<accession>A0ABC9GCT2</accession>
<keyword evidence="3" id="KW-1185">Reference proteome</keyword>
<dbReference type="InterPro" id="IPR001810">
    <property type="entry name" value="F-box_dom"/>
</dbReference>
<gene>
    <name evidence="2" type="ORF">URODEC1_LOCUS114457</name>
</gene>
<dbReference type="PANTHER" id="PTHR32133:SF306">
    <property type="entry name" value="F-BOX DOMAIN-CONTAINING PROTEIN"/>
    <property type="match status" value="1"/>
</dbReference>
<dbReference type="Proteomes" id="UP001497457">
    <property type="component" value="Chromosome 8b"/>
</dbReference>
<evidence type="ECO:0000313" key="2">
    <source>
        <dbReference type="EMBL" id="CAL5091591.1"/>
    </source>
</evidence>
<protein>
    <recommendedName>
        <fullName evidence="1">F-box domain-containing protein</fullName>
    </recommendedName>
</protein>
<dbReference type="EMBL" id="OZ075118">
    <property type="protein sequence ID" value="CAL5091591.1"/>
    <property type="molecule type" value="Genomic_DNA"/>
</dbReference>
<feature type="domain" description="F-box" evidence="1">
    <location>
        <begin position="9"/>
        <end position="48"/>
    </location>
</feature>
<dbReference type="AlphaFoldDB" id="A0ABC9GCT2"/>
<name>A0ABC9GCT2_9POAL</name>
<dbReference type="Pfam" id="PF00646">
    <property type="entry name" value="F-box"/>
    <property type="match status" value="1"/>
</dbReference>
<sequence>MAPPRELIPDAVAEILLRLPPSDPASLVRASAVCKPWLRTLTDLAFLRRYRAFHGAPLLLGFLHNPDDRDLPRFVPDAAFRQPRATAAAADHRKCYVLDCRHGRVLLYDYGSSGGEFVAWDPITGRESRIPDRVPDVYTNHTVLCAAAGAGCDHSGCGGGPFLMASVGVFCGSYEQVEGDLFSLETGARIPRTDSLYLNDYDRYTYSLEDQPAALVGGALYFVGSHGTLLRYEILCGRPLLLSLVKLPERKHLGSVVAMEAEGGKLGLATLYCYSLHLWSGEIGTEGDASWVERRVIDLNKLLPIGSPKIPMYLSGFAQGADVVLVSADDGAIFTIDLKSLQVRKVREMDGVGRCIIPYVSFYTPAACARGTLPPPVGTQ</sequence>